<organism evidence="2 3">
    <name type="scientific">Phanerochaete carnosa (strain HHB-10118-sp)</name>
    <name type="common">White-rot fungus</name>
    <name type="synonym">Peniophora carnosa</name>
    <dbReference type="NCBI Taxonomy" id="650164"/>
    <lineage>
        <taxon>Eukaryota</taxon>
        <taxon>Fungi</taxon>
        <taxon>Dikarya</taxon>
        <taxon>Basidiomycota</taxon>
        <taxon>Agaricomycotina</taxon>
        <taxon>Agaricomycetes</taxon>
        <taxon>Polyporales</taxon>
        <taxon>Phanerochaetaceae</taxon>
        <taxon>Phanerochaete</taxon>
    </lineage>
</organism>
<proteinExistence type="predicted"/>
<keyword evidence="1" id="KW-1133">Transmembrane helix</keyword>
<dbReference type="KEGG" id="pco:PHACADRAFT_251287"/>
<keyword evidence="3" id="KW-1185">Reference proteome</keyword>
<protein>
    <submittedName>
        <fullName evidence="2">Uncharacterized protein</fullName>
    </submittedName>
</protein>
<dbReference type="OrthoDB" id="2801856at2759"/>
<name>K5V4N7_PHACS</name>
<dbReference type="InParanoid" id="K5V4N7"/>
<dbReference type="AlphaFoldDB" id="K5V4N7"/>
<dbReference type="RefSeq" id="XP_007392938.1">
    <property type="nucleotide sequence ID" value="XM_007392876.1"/>
</dbReference>
<dbReference type="Proteomes" id="UP000008370">
    <property type="component" value="Unassembled WGS sequence"/>
</dbReference>
<dbReference type="GeneID" id="18915183"/>
<dbReference type="EMBL" id="JH930470">
    <property type="protein sequence ID" value="EKM57591.1"/>
    <property type="molecule type" value="Genomic_DNA"/>
</dbReference>
<evidence type="ECO:0000256" key="1">
    <source>
        <dbReference type="SAM" id="Phobius"/>
    </source>
</evidence>
<accession>K5V4N7</accession>
<gene>
    <name evidence="2" type="ORF">PHACADRAFT_251287</name>
</gene>
<feature type="transmembrane region" description="Helical" evidence="1">
    <location>
        <begin position="37"/>
        <end position="56"/>
    </location>
</feature>
<reference evidence="2 3" key="1">
    <citation type="journal article" date="2012" name="BMC Genomics">
        <title>Comparative genomics of the white-rot fungi, Phanerochaete carnosa and P. chrysosporium, to elucidate the genetic basis of the distinct wood types they colonize.</title>
        <authorList>
            <person name="Suzuki H."/>
            <person name="MacDonald J."/>
            <person name="Syed K."/>
            <person name="Salamov A."/>
            <person name="Hori C."/>
            <person name="Aerts A."/>
            <person name="Henrissat B."/>
            <person name="Wiebenga A."/>
            <person name="vanKuyk P.A."/>
            <person name="Barry K."/>
            <person name="Lindquist E."/>
            <person name="LaButti K."/>
            <person name="Lapidus A."/>
            <person name="Lucas S."/>
            <person name="Coutinho P."/>
            <person name="Gong Y."/>
            <person name="Samejima M."/>
            <person name="Mahadevan R."/>
            <person name="Abou-Zaid M."/>
            <person name="de Vries R.P."/>
            <person name="Igarashi K."/>
            <person name="Yadav J.S."/>
            <person name="Grigoriev I.V."/>
            <person name="Master E.R."/>
        </authorList>
    </citation>
    <scope>NUCLEOTIDE SEQUENCE [LARGE SCALE GENOMIC DNA]</scope>
    <source>
        <strain evidence="2 3">HHB-10118-sp</strain>
    </source>
</reference>
<dbReference type="HOGENOM" id="CLU_1078107_0_0_1"/>
<evidence type="ECO:0000313" key="2">
    <source>
        <dbReference type="EMBL" id="EKM57591.1"/>
    </source>
</evidence>
<evidence type="ECO:0000313" key="3">
    <source>
        <dbReference type="Proteomes" id="UP000008370"/>
    </source>
</evidence>
<sequence length="258" mass="28891">MALQTLTATTANAAPTNTVASDPDGDDLNTRNSVPFSFLVAFLALFVCFMGLGLWARRIVFFARRRLGLPVPELPQRRQRIRPRKPVLWDMYPDGCVQPEKWEGMEPLSSWFCREVPVVEVPYEDPELTQPWPPQSPMHQRMPRRGGVPVMDIAPTPSPSGSPRLPRDRMHPIQNLKEWWLDLVDPMRHSPPKDGLGDKGQVDQLQVAVLISMPSLDRGIPPATNNGGVEQLGELSIGIVGMPWNHDDSALDLPETRT</sequence>
<keyword evidence="1" id="KW-0812">Transmembrane</keyword>
<keyword evidence="1" id="KW-0472">Membrane</keyword>